<dbReference type="RefSeq" id="WP_222822645.1">
    <property type="nucleotide sequence ID" value="NZ_CP082237.1"/>
</dbReference>
<proteinExistence type="predicted"/>
<keyword evidence="2" id="KW-1185">Reference proteome</keyword>
<dbReference type="Gene3D" id="2.130.10.10">
    <property type="entry name" value="YVTN repeat-like/Quinoprotein amine dehydrogenase"/>
    <property type="match status" value="2"/>
</dbReference>
<dbReference type="InterPro" id="IPR054817">
    <property type="entry name" value="Glycosyl_F510_1955-like"/>
</dbReference>
<name>A0A8X8I3A5_CALTT</name>
<organism evidence="1 2">
    <name type="scientific">Caldalkalibacillus thermarum (strain TA2.A1)</name>
    <dbReference type="NCBI Taxonomy" id="986075"/>
    <lineage>
        <taxon>Bacteria</taxon>
        <taxon>Bacillati</taxon>
        <taxon>Bacillota</taxon>
        <taxon>Bacilli</taxon>
        <taxon>Bacillales</taxon>
        <taxon>Bacillaceae</taxon>
        <taxon>Caldalkalibacillus</taxon>
    </lineage>
</organism>
<dbReference type="NCBIfam" id="NF045728">
    <property type="entry name" value="glycosyl_F510_1955"/>
    <property type="match status" value="1"/>
</dbReference>
<reference evidence="1 2" key="1">
    <citation type="journal article" date="2020" name="Extremophiles">
        <title>Genomic analysis of Caldalkalibacillus thermarum TA2.A1 reveals aerobic alkaliphilic metabolism and evolutionary hallmarks linking alkaliphilic bacteria and plant life.</title>
        <authorList>
            <person name="de Jong S.I."/>
            <person name="van den Broek M.A."/>
            <person name="Merkel A.Y."/>
            <person name="de la Torre Cortes P."/>
            <person name="Kalamorz F."/>
            <person name="Cook G.M."/>
            <person name="van Loosdrecht M.C.M."/>
            <person name="McMillan D.G.G."/>
        </authorList>
    </citation>
    <scope>NUCLEOTIDE SEQUENCE [LARGE SCALE GENOMIC DNA]</scope>
    <source>
        <strain evidence="1 2">TA2.A1</strain>
    </source>
</reference>
<protein>
    <recommendedName>
        <fullName evidence="3">Sortilin N-terminal domain-containing protein</fullName>
    </recommendedName>
</protein>
<dbReference type="EMBL" id="CP082237">
    <property type="protein sequence ID" value="QZT33237.1"/>
    <property type="molecule type" value="Genomic_DNA"/>
</dbReference>
<dbReference type="SUPFAM" id="SSF110296">
    <property type="entry name" value="Oligoxyloglucan reducing end-specific cellobiohydrolase"/>
    <property type="match status" value="1"/>
</dbReference>
<dbReference type="CDD" id="cd15482">
    <property type="entry name" value="Sialidase_non-viral"/>
    <property type="match status" value="1"/>
</dbReference>
<gene>
    <name evidence="1" type="ORF">HUR95_13190</name>
</gene>
<dbReference type="PROSITE" id="PS51257">
    <property type="entry name" value="PROKAR_LIPOPROTEIN"/>
    <property type="match status" value="1"/>
</dbReference>
<dbReference type="GO" id="GO:0010411">
    <property type="term" value="P:xyloglucan metabolic process"/>
    <property type="evidence" value="ECO:0007669"/>
    <property type="project" value="TreeGrafter"/>
</dbReference>
<evidence type="ECO:0000313" key="1">
    <source>
        <dbReference type="EMBL" id="QZT33237.1"/>
    </source>
</evidence>
<evidence type="ECO:0008006" key="3">
    <source>
        <dbReference type="Google" id="ProtNLM"/>
    </source>
</evidence>
<dbReference type="PANTHER" id="PTHR43739:SF5">
    <property type="entry name" value="EXO-ALPHA-SIALIDASE"/>
    <property type="match status" value="1"/>
</dbReference>
<accession>A0A8X8I3A5</accession>
<evidence type="ECO:0000313" key="2">
    <source>
        <dbReference type="Proteomes" id="UP000825179"/>
    </source>
</evidence>
<sequence length="344" mass="37885">MNTFLKATLITIGLIIVLVGCSVPIADDAKQVSHDPEEKTHEDSIKEEDGKVVITQNDKDSVDVGESVDSFMHVHGLSYDPQEPYDLYLSTHHGLIRIDDEGQWNWTSSAEHRHDLMSFTFRDEETMISSGHPAKASDFQDPLGVIISKDRGKTWEPIALHGEVDFHVMEVNASDPDVIYGIDAHGSGLYRSTDGGFNWEVLETKGLPEDFATVFALVSDPGNPESVLAGTQRGIFKSEDGGKTWELKSNEQTFVSGKGVSKQSGMIIVYLYGQSPGLMISHDFGETWDSLNLVLEGNDAVTHIAVHPSEEGVYTVGTREEHLFQTADGGENWIQIAENGKPLR</sequence>
<dbReference type="InterPro" id="IPR052025">
    <property type="entry name" value="Xyloglucanase_GH74"/>
</dbReference>
<dbReference type="Proteomes" id="UP000825179">
    <property type="component" value="Chromosome"/>
</dbReference>
<dbReference type="InterPro" id="IPR015943">
    <property type="entry name" value="WD40/YVTN_repeat-like_dom_sf"/>
</dbReference>
<dbReference type="PANTHER" id="PTHR43739">
    <property type="entry name" value="XYLOGLUCANASE (EUROFUNG)"/>
    <property type="match status" value="1"/>
</dbReference>
<dbReference type="KEGG" id="cthu:HUR95_13190"/>
<dbReference type="AlphaFoldDB" id="A0A8X8I3A5"/>